<dbReference type="STRING" id="28442.SAMN05443574_1257"/>
<organism evidence="3 4">
    <name type="scientific">Haloarcula vallismortis</name>
    <name type="common">Halobacterium vallismortis</name>
    <dbReference type="NCBI Taxonomy" id="28442"/>
    <lineage>
        <taxon>Archaea</taxon>
        <taxon>Methanobacteriati</taxon>
        <taxon>Methanobacteriota</taxon>
        <taxon>Stenosarchaea group</taxon>
        <taxon>Halobacteria</taxon>
        <taxon>Halobacteriales</taxon>
        <taxon>Haloarculaceae</taxon>
        <taxon>Haloarcula</taxon>
    </lineage>
</organism>
<reference evidence="3 4" key="1">
    <citation type="submission" date="2016-10" db="EMBL/GenBank/DDBJ databases">
        <authorList>
            <person name="de Groot N.N."/>
        </authorList>
    </citation>
    <scope>NUCLEOTIDE SEQUENCE [LARGE SCALE GENOMIC DNA]</scope>
    <source>
        <strain evidence="3 4">DSM 3756</strain>
    </source>
</reference>
<dbReference type="GO" id="GO:0016787">
    <property type="term" value="F:hydrolase activity"/>
    <property type="evidence" value="ECO:0007669"/>
    <property type="project" value="UniProtKB-KW"/>
</dbReference>
<keyword evidence="3" id="KW-0378">Hydrolase</keyword>
<name>A0A1H3AH27_HALVA</name>
<dbReference type="InterPro" id="IPR052159">
    <property type="entry name" value="Competence_DNA_uptake"/>
</dbReference>
<dbReference type="AlphaFoldDB" id="A0A1H3AH27"/>
<feature type="region of interest" description="Disordered" evidence="1">
    <location>
        <begin position="394"/>
        <end position="427"/>
    </location>
</feature>
<dbReference type="Gene3D" id="3.60.15.10">
    <property type="entry name" value="Ribonuclease Z/Hydroxyacylglutathione hydrolase-like"/>
    <property type="match status" value="1"/>
</dbReference>
<feature type="domain" description="Metallo-beta-lactamase" evidence="2">
    <location>
        <begin position="128"/>
        <end position="198"/>
    </location>
</feature>
<sequence length="427" mass="47182">MVAETSEGYDVVIGENPNGDGHIALYILGSTIIGATSVETVEDTIEREKEDEQSDEELTDEEEIDDAPGTEQDWRLSEREKLWIRTVGDFALDVYKASNIYDQYSDDDDDDINPSHQEVTFFDMQKGQSVLVESGSENVLIDAGSKSTGSYNNYASDLREEVNENRENSEYGEPITIDRLVITHGHEDHIAFVDDLIEDDRFDIEAVYWNQVSEADPEGKEPDDEALAAIEAAEASSDLTYHKNTELESGTGDNIEAPGTDFEIVNPETLDEEDGDADSESLAMTITIDGRSFHIATDHHVNSDVQANSNVDVTTTMHHGSSNSEAGPPDNTVEWFEGMNPTYVVLQVSGVNRVSHPTDETLNNINRVASVEHLYISDEYGGVSFTVKDGDIEVEAQQDAPTDPSNWSPDSSEQNRITPGDSRRMTP</sequence>
<protein>
    <submittedName>
        <fullName evidence="3">Metal-dependent hydrolase, beta-lactamase superfamily II</fullName>
    </submittedName>
</protein>
<accession>A0A1H3AH27</accession>
<feature type="compositionally biased region" description="Acidic residues" evidence="1">
    <location>
        <begin position="51"/>
        <end position="68"/>
    </location>
</feature>
<proteinExistence type="predicted"/>
<dbReference type="InterPro" id="IPR001279">
    <property type="entry name" value="Metallo-B-lactamas"/>
</dbReference>
<dbReference type="Proteomes" id="UP000182573">
    <property type="component" value="Unassembled WGS sequence"/>
</dbReference>
<gene>
    <name evidence="3" type="ORF">SAMN05443574_1257</name>
</gene>
<dbReference type="InterPro" id="IPR036866">
    <property type="entry name" value="RibonucZ/Hydroxyglut_hydro"/>
</dbReference>
<evidence type="ECO:0000256" key="1">
    <source>
        <dbReference type="SAM" id="MobiDB-lite"/>
    </source>
</evidence>
<feature type="compositionally biased region" description="Polar residues" evidence="1">
    <location>
        <begin position="399"/>
        <end position="417"/>
    </location>
</feature>
<feature type="region of interest" description="Disordered" evidence="1">
    <location>
        <begin position="46"/>
        <end position="71"/>
    </location>
</feature>
<evidence type="ECO:0000313" key="3">
    <source>
        <dbReference type="EMBL" id="SDX29020.1"/>
    </source>
</evidence>
<evidence type="ECO:0000259" key="2">
    <source>
        <dbReference type="Pfam" id="PF00753"/>
    </source>
</evidence>
<dbReference type="EMBL" id="FNOF01000025">
    <property type="protein sequence ID" value="SDX29020.1"/>
    <property type="molecule type" value="Genomic_DNA"/>
</dbReference>
<dbReference type="Pfam" id="PF00753">
    <property type="entry name" value="Lactamase_B"/>
    <property type="match status" value="1"/>
</dbReference>
<dbReference type="PANTHER" id="PTHR30619:SF1">
    <property type="entry name" value="RECOMBINATION PROTEIN 2"/>
    <property type="match status" value="1"/>
</dbReference>
<dbReference type="PANTHER" id="PTHR30619">
    <property type="entry name" value="DNA INTERNALIZATION/COMPETENCE PROTEIN COMEC/REC2"/>
    <property type="match status" value="1"/>
</dbReference>
<dbReference type="SUPFAM" id="SSF56281">
    <property type="entry name" value="Metallo-hydrolase/oxidoreductase"/>
    <property type="match status" value="1"/>
</dbReference>
<evidence type="ECO:0000313" key="4">
    <source>
        <dbReference type="Proteomes" id="UP000182573"/>
    </source>
</evidence>